<dbReference type="RefSeq" id="XP_075078088.1">
    <property type="nucleotide sequence ID" value="XM_075221987.1"/>
</dbReference>
<evidence type="ECO:0000313" key="2">
    <source>
        <dbReference type="RefSeq" id="XP_075078088.1"/>
    </source>
</evidence>
<evidence type="ECO:0000313" key="1">
    <source>
        <dbReference type="Proteomes" id="UP000790787"/>
    </source>
</evidence>
<gene>
    <name evidence="2" type="primary">LOC142164279</name>
</gene>
<proteinExistence type="predicted"/>
<reference evidence="2" key="2">
    <citation type="submission" date="2025-08" db="UniProtKB">
        <authorList>
            <consortium name="RefSeq"/>
        </authorList>
    </citation>
    <scope>IDENTIFICATION</scope>
    <source>
        <tissue evidence="2">Leaf</tissue>
    </source>
</reference>
<keyword evidence="1" id="KW-1185">Reference proteome</keyword>
<sequence>MNPDHLQLAKKECEELLEFDLIEPSDSQWACEAFYINKRAEQTRALVTKYGIMLSAKKMVLAQKEIDFFGMHFFQGEYSPGPHICQELLKFPNTNLTTKQIQQFLGIVNYVRDFIPNISTYISPLTEMLKKNAPPWGKKQDEAVKKIKEISKNVKSLYIPSDGKKILQTDASHEY</sequence>
<protein>
    <submittedName>
        <fullName evidence="2">Mitochondrial protein AtMg00860</fullName>
    </submittedName>
</protein>
<dbReference type="Proteomes" id="UP000790787">
    <property type="component" value="Chromosome 1"/>
</dbReference>
<name>A0AC58RZD0_TOBAC</name>
<accession>A0AC58RZD0</accession>
<reference evidence="1" key="1">
    <citation type="journal article" date="2014" name="Nat. Commun.">
        <title>The tobacco genome sequence and its comparison with those of tomato and potato.</title>
        <authorList>
            <person name="Sierro N."/>
            <person name="Battey J.N."/>
            <person name="Ouadi S."/>
            <person name="Bakaher N."/>
            <person name="Bovet L."/>
            <person name="Willig A."/>
            <person name="Goepfert S."/>
            <person name="Peitsch M.C."/>
            <person name="Ivanov N.V."/>
        </authorList>
    </citation>
    <scope>NUCLEOTIDE SEQUENCE [LARGE SCALE GENOMIC DNA]</scope>
</reference>
<organism evidence="1 2">
    <name type="scientific">Nicotiana tabacum</name>
    <name type="common">Common tobacco</name>
    <dbReference type="NCBI Taxonomy" id="4097"/>
    <lineage>
        <taxon>Eukaryota</taxon>
        <taxon>Viridiplantae</taxon>
        <taxon>Streptophyta</taxon>
        <taxon>Embryophyta</taxon>
        <taxon>Tracheophyta</taxon>
        <taxon>Spermatophyta</taxon>
        <taxon>Magnoliopsida</taxon>
        <taxon>eudicotyledons</taxon>
        <taxon>Gunneridae</taxon>
        <taxon>Pentapetalae</taxon>
        <taxon>asterids</taxon>
        <taxon>lamiids</taxon>
        <taxon>Solanales</taxon>
        <taxon>Solanaceae</taxon>
        <taxon>Nicotianoideae</taxon>
        <taxon>Nicotianeae</taxon>
        <taxon>Nicotiana</taxon>
    </lineage>
</organism>